<dbReference type="SUPFAM" id="SSF55874">
    <property type="entry name" value="ATPase domain of HSP90 chaperone/DNA topoisomerase II/histidine kinase"/>
    <property type="match status" value="1"/>
</dbReference>
<dbReference type="InterPro" id="IPR013656">
    <property type="entry name" value="PAS_4"/>
</dbReference>
<sequence>MIGTLRWRHILIVASLAVLSLLAWIYAMATIRAMAREADATIPRVVRVIEAIERISDAAVALDAMARELAHAHEADDALEIGQADALFRDSLHKAKLDIPRPFTRDEALHARRLLEQHERYIDDLRHLESVSMARQARIDYYNERLRPLFTLITADADYLKNLARQRMDLFLDESREMSRQSTRRLLVILFLAAAATGFSIYFFDRSVLRPVRRIRKLALEIRDGNLDAWTDIPPAPTSRDEIGQLAEAINAMVQARSQAEKELARTAGALSASSALNRAIIDSTSDGVAALDPDFRIILHNEAFSRQFFALFGVTPAIGDRLLDLLDPFPRERATAAALWGRTLGGEASHVTEAISGKNPEPRYLDLRFDALRDSQGHITGALHIARDVTEQKRMERELRQSATELDRRVRERTAELTGLMESIPAIVWISRDPQCRTIAGNRTAHEFLGMAQGKNLSLTPGDAPAPKHFQVYAQGLPVPGSELPMQRAGRDGVPIRGVELEMRFDNGQRRFLFGNASPLRDEAGVVTGVIGAFVDITDRKNLERDLHRAKDAAERASRAKSRFLADVSHEIRTPMNAVIGMAEVLLRSSLPPEQGECARTIRQAAGHLLDLLNDILDLSKIEADKLVPQNAEFDLRDLLDSVVKTFSLNAREKGVSLDLRLAPDVPGRLFGDGRRLRQILINLVGNAVKFTERGRVTTSVDRRPVPEGGDSALVPLAFAVEDTGIGIAPAKLPHIFDDFTQAHDANAEKYGGTGLGLAISRHLARMLGGDITAVSREGRGSVFTATALFRPPASGETLPADIPGQIRQTADRPGGRRLTKILLVEDNPVNVKVAQLHLDKMGHDTTVAADGFAALKTLARESYDLVLMDLELPGMDGIEVARRIRAGEAGADRAATPIVAMTAHVLDEAREQCRAAGMDSYMAKPVNFFELEALIERLLAQAPHVATGKQPLFDKEQAKRRMGIDDQTLEPIFQAALEEFGDLLERLQHAADAGDAQALRIHAHTLKSVGATLGFSRGVALLADISTAAKNGDMEAVRKRTQELAHLFGQGLLEINAA</sequence>
<dbReference type="Pfam" id="PF00512">
    <property type="entry name" value="HisKA"/>
    <property type="match status" value="1"/>
</dbReference>
<evidence type="ECO:0000256" key="3">
    <source>
        <dbReference type="ARBA" id="ARBA00012438"/>
    </source>
</evidence>
<dbReference type="Pfam" id="PF00072">
    <property type="entry name" value="Response_reg"/>
    <property type="match status" value="1"/>
</dbReference>
<dbReference type="FunFam" id="1.10.287.130:FF:000002">
    <property type="entry name" value="Two-component osmosensing histidine kinase"/>
    <property type="match status" value="1"/>
</dbReference>
<dbReference type="Gene3D" id="3.30.565.10">
    <property type="entry name" value="Histidine kinase-like ATPase, C-terminal domain"/>
    <property type="match status" value="1"/>
</dbReference>
<keyword evidence="14" id="KW-0472">Membrane</keyword>
<dbReference type="InterPro" id="IPR000014">
    <property type="entry name" value="PAS"/>
</dbReference>
<comment type="subcellular location">
    <subcellularLocation>
        <location evidence="2">Membrane</location>
    </subcellularLocation>
</comment>
<feature type="domain" description="Response regulatory" evidence="16">
    <location>
        <begin position="822"/>
        <end position="941"/>
    </location>
</feature>
<dbReference type="Pfam" id="PF08448">
    <property type="entry name" value="PAS_4"/>
    <property type="match status" value="2"/>
</dbReference>
<evidence type="ECO:0000259" key="18">
    <source>
        <dbReference type="PROSITE" id="PS50885"/>
    </source>
</evidence>
<feature type="domain" description="PAC" evidence="17">
    <location>
        <begin position="350"/>
        <end position="402"/>
    </location>
</feature>
<reference evidence="20 21" key="1">
    <citation type="submission" date="2020-02" db="EMBL/GenBank/DDBJ databases">
        <title>Comparative genomics of sulfur disproportionating microorganisms.</title>
        <authorList>
            <person name="Ward L.M."/>
            <person name="Bertran E."/>
            <person name="Johnston D.T."/>
        </authorList>
    </citation>
    <scope>NUCLEOTIDE SEQUENCE [LARGE SCALE GENOMIC DNA]</scope>
    <source>
        <strain evidence="20 21">DSM 3696</strain>
    </source>
</reference>
<dbReference type="Gene3D" id="6.10.340.10">
    <property type="match status" value="1"/>
</dbReference>
<feature type="domain" description="Histidine kinase" evidence="15">
    <location>
        <begin position="568"/>
        <end position="793"/>
    </location>
</feature>
<evidence type="ECO:0000256" key="11">
    <source>
        <dbReference type="ARBA" id="ARBA00068150"/>
    </source>
</evidence>
<comment type="subunit">
    <text evidence="10">At low DSF concentrations, interacts with RpfF.</text>
</comment>
<evidence type="ECO:0000259" key="16">
    <source>
        <dbReference type="PROSITE" id="PS50110"/>
    </source>
</evidence>
<evidence type="ECO:0000259" key="19">
    <source>
        <dbReference type="PROSITE" id="PS50894"/>
    </source>
</evidence>
<feature type="transmembrane region" description="Helical" evidence="14">
    <location>
        <begin position="186"/>
        <end position="204"/>
    </location>
</feature>
<organism evidence="20 21">
    <name type="scientific">Desulfolutivibrio sulfodismutans</name>
    <dbReference type="NCBI Taxonomy" id="63561"/>
    <lineage>
        <taxon>Bacteria</taxon>
        <taxon>Pseudomonadati</taxon>
        <taxon>Thermodesulfobacteriota</taxon>
        <taxon>Desulfovibrionia</taxon>
        <taxon>Desulfovibrionales</taxon>
        <taxon>Desulfovibrionaceae</taxon>
        <taxon>Desulfolutivibrio</taxon>
    </lineage>
</organism>
<dbReference type="InterPro" id="IPR036890">
    <property type="entry name" value="HATPase_C_sf"/>
</dbReference>
<dbReference type="Pfam" id="PF00672">
    <property type="entry name" value="HAMP"/>
    <property type="match status" value="1"/>
</dbReference>
<keyword evidence="9" id="KW-0902">Two-component regulatory system</keyword>
<comment type="catalytic activity">
    <reaction evidence="1">
        <text>ATP + protein L-histidine = ADP + protein N-phospho-L-histidine.</text>
        <dbReference type="EC" id="2.7.13.3"/>
    </reaction>
</comment>
<dbReference type="GO" id="GO:0005524">
    <property type="term" value="F:ATP binding"/>
    <property type="evidence" value="ECO:0007669"/>
    <property type="project" value="UniProtKB-KW"/>
</dbReference>
<dbReference type="Gene3D" id="3.40.50.2300">
    <property type="match status" value="1"/>
</dbReference>
<dbReference type="SUPFAM" id="SSF158472">
    <property type="entry name" value="HAMP domain-like"/>
    <property type="match status" value="1"/>
</dbReference>
<dbReference type="NCBIfam" id="TIGR00229">
    <property type="entry name" value="sensory_box"/>
    <property type="match status" value="1"/>
</dbReference>
<comment type="caution">
    <text evidence="20">The sequence shown here is derived from an EMBL/GenBank/DDBJ whole genome shotgun (WGS) entry which is preliminary data.</text>
</comment>
<dbReference type="PRINTS" id="PR00344">
    <property type="entry name" value="BCTRLSENSOR"/>
</dbReference>
<dbReference type="AlphaFoldDB" id="A0A7K3NMZ3"/>
<feature type="modified residue" description="4-aspartylphosphate" evidence="13">
    <location>
        <position position="871"/>
    </location>
</feature>
<evidence type="ECO:0000313" key="20">
    <source>
        <dbReference type="EMBL" id="NDY57193.1"/>
    </source>
</evidence>
<dbReference type="InterPro" id="IPR001610">
    <property type="entry name" value="PAC"/>
</dbReference>
<evidence type="ECO:0000256" key="6">
    <source>
        <dbReference type="ARBA" id="ARBA00022741"/>
    </source>
</evidence>
<dbReference type="SMART" id="SM00388">
    <property type="entry name" value="HisKA"/>
    <property type="match status" value="1"/>
</dbReference>
<keyword evidence="6" id="KW-0547">Nucleotide-binding</keyword>
<evidence type="ECO:0000256" key="8">
    <source>
        <dbReference type="ARBA" id="ARBA00022840"/>
    </source>
</evidence>
<keyword evidence="21" id="KW-1185">Reference proteome</keyword>
<dbReference type="EC" id="2.7.13.3" evidence="3"/>
<evidence type="ECO:0000256" key="4">
    <source>
        <dbReference type="ARBA" id="ARBA00022553"/>
    </source>
</evidence>
<evidence type="ECO:0000259" key="15">
    <source>
        <dbReference type="PROSITE" id="PS50109"/>
    </source>
</evidence>
<evidence type="ECO:0000256" key="12">
    <source>
        <dbReference type="PROSITE-ProRule" id="PRU00110"/>
    </source>
</evidence>
<dbReference type="PROSITE" id="PS50109">
    <property type="entry name" value="HIS_KIN"/>
    <property type="match status" value="1"/>
</dbReference>
<evidence type="ECO:0000256" key="5">
    <source>
        <dbReference type="ARBA" id="ARBA00022679"/>
    </source>
</evidence>
<dbReference type="SUPFAM" id="SSF55785">
    <property type="entry name" value="PYP-like sensor domain (PAS domain)"/>
    <property type="match status" value="2"/>
</dbReference>
<dbReference type="CDD" id="cd00082">
    <property type="entry name" value="HisKA"/>
    <property type="match status" value="1"/>
</dbReference>
<gene>
    <name evidence="20" type="ORF">G3N56_10625</name>
</gene>
<dbReference type="SMART" id="SM00448">
    <property type="entry name" value="REC"/>
    <property type="match status" value="1"/>
</dbReference>
<dbReference type="Gene3D" id="1.20.120.160">
    <property type="entry name" value="HPT domain"/>
    <property type="match status" value="1"/>
</dbReference>
<dbReference type="FunFam" id="3.30.565.10:FF:000010">
    <property type="entry name" value="Sensor histidine kinase RcsC"/>
    <property type="match status" value="1"/>
</dbReference>
<dbReference type="SUPFAM" id="SSF47226">
    <property type="entry name" value="Histidine-containing phosphotransfer domain, HPT domain"/>
    <property type="match status" value="1"/>
</dbReference>
<protein>
    <recommendedName>
        <fullName evidence="11">Sensory/regulatory protein RpfC</fullName>
        <ecNumber evidence="3">2.7.13.3</ecNumber>
    </recommendedName>
</protein>
<dbReference type="Gene3D" id="3.30.450.20">
    <property type="entry name" value="PAS domain"/>
    <property type="match status" value="2"/>
</dbReference>
<dbReference type="RefSeq" id="WP_163302234.1">
    <property type="nucleotide sequence ID" value="NZ_JAAGRQ010000039.1"/>
</dbReference>
<dbReference type="GO" id="GO:0005886">
    <property type="term" value="C:plasma membrane"/>
    <property type="evidence" value="ECO:0007669"/>
    <property type="project" value="UniProtKB-SubCell"/>
</dbReference>
<dbReference type="InterPro" id="IPR003660">
    <property type="entry name" value="HAMP_dom"/>
</dbReference>
<dbReference type="InterPro" id="IPR004358">
    <property type="entry name" value="Sig_transdc_His_kin-like_C"/>
</dbReference>
<dbReference type="Pfam" id="PF01627">
    <property type="entry name" value="Hpt"/>
    <property type="match status" value="1"/>
</dbReference>
<evidence type="ECO:0000256" key="1">
    <source>
        <dbReference type="ARBA" id="ARBA00000085"/>
    </source>
</evidence>
<dbReference type="SUPFAM" id="SSF52172">
    <property type="entry name" value="CheY-like"/>
    <property type="match status" value="1"/>
</dbReference>
<accession>A0A7K3NMZ3</accession>
<keyword evidence="5" id="KW-0808">Transferase</keyword>
<keyword evidence="14" id="KW-0812">Transmembrane</keyword>
<dbReference type="InterPro" id="IPR000700">
    <property type="entry name" value="PAS-assoc_C"/>
</dbReference>
<keyword evidence="14" id="KW-1133">Transmembrane helix</keyword>
<dbReference type="CDD" id="cd16922">
    <property type="entry name" value="HATPase_EvgS-ArcB-TorS-like"/>
    <property type="match status" value="1"/>
</dbReference>
<keyword evidence="7" id="KW-0418">Kinase</keyword>
<evidence type="ECO:0000256" key="7">
    <source>
        <dbReference type="ARBA" id="ARBA00022777"/>
    </source>
</evidence>
<dbReference type="SMART" id="SM00091">
    <property type="entry name" value="PAS"/>
    <property type="match status" value="2"/>
</dbReference>
<dbReference type="InterPro" id="IPR035965">
    <property type="entry name" value="PAS-like_dom_sf"/>
</dbReference>
<dbReference type="SMART" id="SM00387">
    <property type="entry name" value="HATPase_c"/>
    <property type="match status" value="1"/>
</dbReference>
<evidence type="ECO:0000259" key="17">
    <source>
        <dbReference type="PROSITE" id="PS50113"/>
    </source>
</evidence>
<feature type="domain" description="PAC" evidence="17">
    <location>
        <begin position="498"/>
        <end position="550"/>
    </location>
</feature>
<dbReference type="InterPro" id="IPR003661">
    <property type="entry name" value="HisK_dim/P_dom"/>
</dbReference>
<proteinExistence type="predicted"/>
<dbReference type="Gene3D" id="1.10.287.130">
    <property type="match status" value="1"/>
</dbReference>
<evidence type="ECO:0000256" key="13">
    <source>
        <dbReference type="PROSITE-ProRule" id="PRU00169"/>
    </source>
</evidence>
<dbReference type="PROSITE" id="PS50885">
    <property type="entry name" value="HAMP"/>
    <property type="match status" value="1"/>
</dbReference>
<dbReference type="Proteomes" id="UP000469724">
    <property type="component" value="Unassembled WGS sequence"/>
</dbReference>
<dbReference type="InterPro" id="IPR011006">
    <property type="entry name" value="CheY-like_superfamily"/>
</dbReference>
<evidence type="ECO:0000256" key="10">
    <source>
        <dbReference type="ARBA" id="ARBA00064003"/>
    </source>
</evidence>
<dbReference type="PROSITE" id="PS50894">
    <property type="entry name" value="HPT"/>
    <property type="match status" value="1"/>
</dbReference>
<dbReference type="InterPro" id="IPR036097">
    <property type="entry name" value="HisK_dim/P_sf"/>
</dbReference>
<dbReference type="InterPro" id="IPR008207">
    <property type="entry name" value="Sig_transdc_His_kin_Hpt_dom"/>
</dbReference>
<evidence type="ECO:0000256" key="14">
    <source>
        <dbReference type="SAM" id="Phobius"/>
    </source>
</evidence>
<dbReference type="SMART" id="SM00304">
    <property type="entry name" value="HAMP"/>
    <property type="match status" value="1"/>
</dbReference>
<dbReference type="PANTHER" id="PTHR45339">
    <property type="entry name" value="HYBRID SIGNAL TRANSDUCTION HISTIDINE KINASE J"/>
    <property type="match status" value="1"/>
</dbReference>
<evidence type="ECO:0000313" key="21">
    <source>
        <dbReference type="Proteomes" id="UP000469724"/>
    </source>
</evidence>
<dbReference type="GO" id="GO:0000155">
    <property type="term" value="F:phosphorelay sensor kinase activity"/>
    <property type="evidence" value="ECO:0007669"/>
    <property type="project" value="InterPro"/>
</dbReference>
<name>A0A7K3NMZ3_9BACT</name>
<dbReference type="SUPFAM" id="SSF47384">
    <property type="entry name" value="Homodimeric domain of signal transducing histidine kinase"/>
    <property type="match status" value="1"/>
</dbReference>
<dbReference type="InterPro" id="IPR005467">
    <property type="entry name" value="His_kinase_dom"/>
</dbReference>
<dbReference type="InterPro" id="IPR001789">
    <property type="entry name" value="Sig_transdc_resp-reg_receiver"/>
</dbReference>
<dbReference type="PROSITE" id="PS50113">
    <property type="entry name" value="PAC"/>
    <property type="match status" value="2"/>
</dbReference>
<feature type="modified residue" description="Phosphohistidine" evidence="12">
    <location>
        <position position="1006"/>
    </location>
</feature>
<dbReference type="EMBL" id="JAAGRQ010000039">
    <property type="protein sequence ID" value="NDY57193.1"/>
    <property type="molecule type" value="Genomic_DNA"/>
</dbReference>
<dbReference type="InterPro" id="IPR036641">
    <property type="entry name" value="HPT_dom_sf"/>
</dbReference>
<keyword evidence="8" id="KW-0067">ATP-binding</keyword>
<dbReference type="Pfam" id="PF02518">
    <property type="entry name" value="HATPase_c"/>
    <property type="match status" value="1"/>
</dbReference>
<feature type="transmembrane region" description="Helical" evidence="14">
    <location>
        <begin position="6"/>
        <end position="27"/>
    </location>
</feature>
<feature type="domain" description="HPt" evidence="19">
    <location>
        <begin position="967"/>
        <end position="1060"/>
    </location>
</feature>
<dbReference type="CDD" id="cd06225">
    <property type="entry name" value="HAMP"/>
    <property type="match status" value="1"/>
</dbReference>
<dbReference type="PANTHER" id="PTHR45339:SF5">
    <property type="entry name" value="HISTIDINE KINASE"/>
    <property type="match status" value="1"/>
</dbReference>
<evidence type="ECO:0000256" key="2">
    <source>
        <dbReference type="ARBA" id="ARBA00004370"/>
    </source>
</evidence>
<dbReference type="CDD" id="cd00130">
    <property type="entry name" value="PAS"/>
    <property type="match status" value="1"/>
</dbReference>
<keyword evidence="4 13" id="KW-0597">Phosphoprotein</keyword>
<dbReference type="CDD" id="cd17546">
    <property type="entry name" value="REC_hyHK_CKI1_RcsC-like"/>
    <property type="match status" value="1"/>
</dbReference>
<dbReference type="PROSITE" id="PS50110">
    <property type="entry name" value="RESPONSE_REGULATORY"/>
    <property type="match status" value="1"/>
</dbReference>
<feature type="domain" description="HAMP" evidence="18">
    <location>
        <begin position="206"/>
        <end position="262"/>
    </location>
</feature>
<dbReference type="InterPro" id="IPR003594">
    <property type="entry name" value="HATPase_dom"/>
</dbReference>
<evidence type="ECO:0000256" key="9">
    <source>
        <dbReference type="ARBA" id="ARBA00023012"/>
    </source>
</evidence>
<dbReference type="SMART" id="SM00086">
    <property type="entry name" value="PAC"/>
    <property type="match status" value="2"/>
</dbReference>